<proteinExistence type="predicted"/>
<evidence type="ECO:0000313" key="3">
    <source>
        <dbReference type="Proteomes" id="UP000018419"/>
    </source>
</evidence>
<accession>A0ABM9YM27</accession>
<dbReference type="RefSeq" id="WP_005405204.1">
    <property type="nucleotide sequence ID" value="NZ_ACVR01000051.1"/>
</dbReference>
<keyword evidence="1" id="KW-1133">Transmembrane helix</keyword>
<evidence type="ECO:0000313" key="2">
    <source>
        <dbReference type="EMBL" id="EET82093.1"/>
    </source>
</evidence>
<feature type="transmembrane region" description="Helical" evidence="1">
    <location>
        <begin position="6"/>
        <end position="25"/>
    </location>
</feature>
<sequence>MDFFEILTHLFSLLIGGAVGSLLTFKIIKKHNQQNNNTVLNGSIVNGNYNNGNNNTNTHNNE</sequence>
<evidence type="ECO:0000256" key="1">
    <source>
        <dbReference type="SAM" id="Phobius"/>
    </source>
</evidence>
<keyword evidence="3" id="KW-1185">Reference proteome</keyword>
<protein>
    <submittedName>
        <fullName evidence="2">Uncharacterized protein</fullName>
    </submittedName>
</protein>
<gene>
    <name evidence="2" type="ORF">ACIRA0001_0887</name>
</gene>
<organism evidence="2 3">
    <name type="scientific">Acinetobacter radioresistens SK82</name>
    <dbReference type="NCBI Taxonomy" id="596318"/>
    <lineage>
        <taxon>Bacteria</taxon>
        <taxon>Pseudomonadati</taxon>
        <taxon>Pseudomonadota</taxon>
        <taxon>Gammaproteobacteria</taxon>
        <taxon>Moraxellales</taxon>
        <taxon>Moraxellaceae</taxon>
        <taxon>Acinetobacter</taxon>
    </lineage>
</organism>
<keyword evidence="1" id="KW-0472">Membrane</keyword>
<name>A0ABM9YM27_ACIRA</name>
<reference evidence="2 3" key="1">
    <citation type="submission" date="2009-07" db="EMBL/GenBank/DDBJ databases">
        <authorList>
            <person name="Madupu R."/>
            <person name="Durkin A.S."/>
            <person name="Torralba M."/>
            <person name="Methe B."/>
            <person name="Sutton G.G."/>
            <person name="Strausberg R.L."/>
            <person name="Nelson K.E."/>
        </authorList>
    </citation>
    <scope>NUCLEOTIDE SEQUENCE [LARGE SCALE GENOMIC DNA]</scope>
    <source>
        <strain evidence="2 3">SK82</strain>
    </source>
</reference>
<dbReference type="EMBL" id="ACVR01000051">
    <property type="protein sequence ID" value="EET82093.1"/>
    <property type="molecule type" value="Genomic_DNA"/>
</dbReference>
<dbReference type="Proteomes" id="UP000018419">
    <property type="component" value="Unassembled WGS sequence"/>
</dbReference>
<keyword evidence="1" id="KW-0812">Transmembrane</keyword>
<comment type="caution">
    <text evidence="2">The sequence shown here is derived from an EMBL/GenBank/DDBJ whole genome shotgun (WGS) entry which is preliminary data.</text>
</comment>